<feature type="repeat" description="WD" evidence="3">
    <location>
        <begin position="131"/>
        <end position="153"/>
    </location>
</feature>
<evidence type="ECO:0000256" key="1">
    <source>
        <dbReference type="ARBA" id="ARBA00022574"/>
    </source>
</evidence>
<name>A0AAD1UR82_EUPCR</name>
<comment type="caution">
    <text evidence="4">The sequence shown here is derived from an EMBL/GenBank/DDBJ whole genome shotgun (WGS) entry which is preliminary data.</text>
</comment>
<protein>
    <recommendedName>
        <fullName evidence="6">WD repeat-containing protein 92</fullName>
    </recommendedName>
</protein>
<evidence type="ECO:0008006" key="6">
    <source>
        <dbReference type="Google" id="ProtNLM"/>
    </source>
</evidence>
<dbReference type="SUPFAM" id="SSF50978">
    <property type="entry name" value="WD40 repeat-like"/>
    <property type="match status" value="1"/>
</dbReference>
<dbReference type="InterPro" id="IPR015943">
    <property type="entry name" value="WD40/YVTN_repeat-like_dom_sf"/>
</dbReference>
<evidence type="ECO:0000256" key="2">
    <source>
        <dbReference type="ARBA" id="ARBA00022737"/>
    </source>
</evidence>
<evidence type="ECO:0000313" key="5">
    <source>
        <dbReference type="Proteomes" id="UP001295684"/>
    </source>
</evidence>
<dbReference type="Gene3D" id="2.130.10.10">
    <property type="entry name" value="YVTN repeat-like/Quinoprotein amine dehydrogenase"/>
    <property type="match status" value="1"/>
</dbReference>
<dbReference type="PANTHER" id="PTHR10971">
    <property type="entry name" value="MRNA EXPORT FACTOR AND BUB3"/>
    <property type="match status" value="1"/>
</dbReference>
<dbReference type="PROSITE" id="PS50082">
    <property type="entry name" value="WD_REPEATS_2"/>
    <property type="match status" value="1"/>
</dbReference>
<gene>
    <name evidence="4" type="ORF">ECRASSUSDP1_LOCUS12987</name>
</gene>
<dbReference type="Proteomes" id="UP001295684">
    <property type="component" value="Unassembled WGS sequence"/>
</dbReference>
<proteinExistence type="predicted"/>
<evidence type="ECO:0000313" key="4">
    <source>
        <dbReference type="EMBL" id="CAI2371662.1"/>
    </source>
</evidence>
<organism evidence="4 5">
    <name type="scientific">Euplotes crassus</name>
    <dbReference type="NCBI Taxonomy" id="5936"/>
    <lineage>
        <taxon>Eukaryota</taxon>
        <taxon>Sar</taxon>
        <taxon>Alveolata</taxon>
        <taxon>Ciliophora</taxon>
        <taxon>Intramacronucleata</taxon>
        <taxon>Spirotrichea</taxon>
        <taxon>Hypotrichia</taxon>
        <taxon>Euplotida</taxon>
        <taxon>Euplotidae</taxon>
        <taxon>Moneuplotes</taxon>
    </lineage>
</organism>
<dbReference type="InterPro" id="IPR001680">
    <property type="entry name" value="WD40_rpt"/>
</dbReference>
<dbReference type="SMART" id="SM00320">
    <property type="entry name" value="WD40"/>
    <property type="match status" value="3"/>
</dbReference>
<dbReference type="Pfam" id="PF00400">
    <property type="entry name" value="WD40"/>
    <property type="match status" value="1"/>
</dbReference>
<reference evidence="4" key="1">
    <citation type="submission" date="2023-07" db="EMBL/GenBank/DDBJ databases">
        <authorList>
            <consortium name="AG Swart"/>
            <person name="Singh M."/>
            <person name="Singh A."/>
            <person name="Seah K."/>
            <person name="Emmerich C."/>
        </authorList>
    </citation>
    <scope>NUCLEOTIDE SEQUENCE</scope>
    <source>
        <strain evidence="4">DP1</strain>
    </source>
</reference>
<keyword evidence="2" id="KW-0677">Repeat</keyword>
<evidence type="ECO:0000256" key="3">
    <source>
        <dbReference type="PROSITE-ProRule" id="PRU00221"/>
    </source>
</evidence>
<keyword evidence="5" id="KW-1185">Reference proteome</keyword>
<keyword evidence="1 3" id="KW-0853">WD repeat</keyword>
<sequence>MDTSDAPQILEHISHSLTFTPFDVKWIPCSARFCLFGQSPSAKGVFQIFQLKKGKIEMVSEFKPEYGIKCSTFEASSLTDRDVSIVDFNGNLITYDIEKGKEKFSVKAHEGMANTIHGIGGEGPDYGAPELVTGGYDGCVRVWDPRQESPVVSLEPSESEEIKPDCWCVKFGNAFNAEERCIVAGYDNGDVKLFDLRMNMLQWDTNLSNGICGIEFDRPNIPMNKLVCTTLESKFHVFDMRTYHPEKGYSGLEEMAHKSTIWGVSHFPQNRDLFTTLGGNGSINLYKYKYPTQRSLKDLDDVEYGVPGTVELLNEKSIAQQPVVSLDWNDEKFGLGVMCSLDQQCKVIICTKLNLY</sequence>
<dbReference type="EMBL" id="CAMPGE010012908">
    <property type="protein sequence ID" value="CAI2371662.1"/>
    <property type="molecule type" value="Genomic_DNA"/>
</dbReference>
<dbReference type="AlphaFoldDB" id="A0AAD1UR82"/>
<dbReference type="InterPro" id="IPR036322">
    <property type="entry name" value="WD40_repeat_dom_sf"/>
</dbReference>
<accession>A0AAD1UR82</accession>